<dbReference type="AlphaFoldDB" id="A0A0G4G062"/>
<feature type="compositionally biased region" description="Low complexity" evidence="1">
    <location>
        <begin position="655"/>
        <end position="669"/>
    </location>
</feature>
<dbReference type="EMBL" id="CDMZ01000774">
    <property type="protein sequence ID" value="CEM21241.1"/>
    <property type="molecule type" value="Genomic_DNA"/>
</dbReference>
<feature type="region of interest" description="Disordered" evidence="1">
    <location>
        <begin position="323"/>
        <end position="353"/>
    </location>
</feature>
<feature type="region of interest" description="Disordered" evidence="1">
    <location>
        <begin position="363"/>
        <end position="382"/>
    </location>
</feature>
<dbReference type="Pfam" id="PF03336">
    <property type="entry name" value="Pox_C4_C10"/>
    <property type="match status" value="1"/>
</dbReference>
<evidence type="ECO:0000256" key="1">
    <source>
        <dbReference type="SAM" id="MobiDB-lite"/>
    </source>
</evidence>
<feature type="region of interest" description="Disordered" evidence="1">
    <location>
        <begin position="653"/>
        <end position="673"/>
    </location>
</feature>
<dbReference type="VEuPathDB" id="CryptoDB:Cvel_19583"/>
<sequence length="755" mass="84721">MKFVKEFSDFDIAPILQFLSGNTKPFEKSQLYSSATESKYVDESLRQSKFRIFEEEKLFDLLVPLVERLSNEDEECTFAIRRNDVTHIVYEEGGFFQTHRDFLSVKSNLIEEYTLILCVTPPDKAQAGVQGGETKICINPTTSHLCKGTTVPGSGVLFRKDLRHEGSLLEKGEKHILTLNVWGTRKTSERLLYVKFPKQAADPGVAEKGQEKAGKETLEAFGKEEDSYVFKVSDLALFPESFLVAKIAFEENRAAMEHRDPPAVIEWTCDHATFEEFGTVARILRRCYVSPEELEKRIDLIRFHGLDERFILVDVALGDVEASTEADGHGKGKTEGEELEQPQSEKESAENKNSLAPGAFLDQHMGRSFSDSDMDPDERGLVDKENDPLMIKAREFWKEEEKRGQEAEESGQMHLIVCESQERTQLVSATAKALGFNNYVPFRIVFCEGWKHFGGGLTGEPSVGIEMGPLGASMGDYENILGYRHLMTTTRQPQDVSILSGHLLEPLDGYNVLDDAKKEKVEPSLLKEVLDLDPSSGTHIATALLSCPGKRLIFVSNSYGSGEYDLERVEDGSIRLQYDEWDLAEQCRPKTPGESAQARFERKWPHVYSPRLLFANPLESKNSNLLTSLFEQLSDRHSVLPKESVIVLPGGDTFESSASSPSSEDAPSLSHRDDKGKVCFTFEESKRMCERLEKTGFFGAVRRRIPSTPFRLPQESVYTSHFFCNESVYLSFSVVEVTGVVDLSLVGHADASVTE</sequence>
<name>A0A0G4G062_9ALVE</name>
<accession>A0A0G4G062</accession>
<proteinExistence type="predicted"/>
<dbReference type="InterPro" id="IPR005004">
    <property type="entry name" value="Poxvirus_C4/C10"/>
</dbReference>
<protein>
    <submittedName>
        <fullName evidence="2">Uncharacterized protein</fullName>
    </submittedName>
</protein>
<dbReference type="Gene3D" id="2.60.120.620">
    <property type="entry name" value="q2cbj1_9rhob like domain"/>
    <property type="match status" value="1"/>
</dbReference>
<organism evidence="2">
    <name type="scientific">Chromera velia CCMP2878</name>
    <dbReference type="NCBI Taxonomy" id="1169474"/>
    <lineage>
        <taxon>Eukaryota</taxon>
        <taxon>Sar</taxon>
        <taxon>Alveolata</taxon>
        <taxon>Colpodellida</taxon>
        <taxon>Chromeraceae</taxon>
        <taxon>Chromera</taxon>
    </lineage>
</organism>
<gene>
    <name evidence="2" type="ORF">Cvel_19583</name>
</gene>
<reference evidence="2" key="1">
    <citation type="submission" date="2014-11" db="EMBL/GenBank/DDBJ databases">
        <authorList>
            <person name="Otto D Thomas"/>
            <person name="Naeem Raeece"/>
        </authorList>
    </citation>
    <scope>NUCLEOTIDE SEQUENCE</scope>
</reference>
<feature type="compositionally biased region" description="Basic and acidic residues" evidence="1">
    <location>
        <begin position="326"/>
        <end position="336"/>
    </location>
</feature>
<evidence type="ECO:0000313" key="2">
    <source>
        <dbReference type="EMBL" id="CEM21241.1"/>
    </source>
</evidence>